<dbReference type="EC" id="6.3.2.31" evidence="8"/>
<dbReference type="OrthoDB" id="11383at2157"/>
<dbReference type="HAMAP" id="MF_01258">
    <property type="entry name" value="F420_ligase_CofE"/>
    <property type="match status" value="1"/>
</dbReference>
<evidence type="ECO:0000256" key="8">
    <source>
        <dbReference type="HAMAP-Rule" id="MF_01258"/>
    </source>
</evidence>
<feature type="binding site" evidence="8">
    <location>
        <position position="55"/>
    </location>
    <ligand>
        <name>GTP</name>
        <dbReference type="ChEBI" id="CHEBI:37565"/>
    </ligand>
</feature>
<dbReference type="GO" id="GO:0052618">
    <property type="term" value="F:coenzyme F420-0:L-glutamate ligase activity"/>
    <property type="evidence" value="ECO:0007669"/>
    <property type="project" value="UniProtKB-UniRule"/>
</dbReference>
<feature type="binding site" evidence="8">
    <location>
        <position position="161"/>
    </location>
    <ligand>
        <name>a divalent metal cation</name>
        <dbReference type="ChEBI" id="CHEBI:60240"/>
        <label>1</label>
    </ligand>
</feature>
<feature type="binding site" evidence="8">
    <location>
        <begin position="50"/>
        <end position="51"/>
    </location>
    <ligand>
        <name>GTP</name>
        <dbReference type="ChEBI" id="CHEBI:37565"/>
    </ligand>
</feature>
<keyword evidence="3 8" id="KW-0547">Nucleotide-binding</keyword>
<dbReference type="GO" id="GO:0005525">
    <property type="term" value="F:GTP binding"/>
    <property type="evidence" value="ECO:0007669"/>
    <property type="project" value="UniProtKB-KW"/>
</dbReference>
<name>A0A166DEC0_9EURY</name>
<keyword evidence="7 8" id="KW-0464">Manganese</keyword>
<evidence type="ECO:0000256" key="3">
    <source>
        <dbReference type="ARBA" id="ARBA00022741"/>
    </source>
</evidence>
<evidence type="ECO:0000256" key="6">
    <source>
        <dbReference type="ARBA" id="ARBA00023134"/>
    </source>
</evidence>
<keyword evidence="5 8" id="KW-0630">Potassium</keyword>
<keyword evidence="6 8" id="KW-0342">GTP-binding</keyword>
<dbReference type="NCBIfam" id="NF009809">
    <property type="entry name" value="PRK13293.1"/>
    <property type="match status" value="1"/>
</dbReference>
<dbReference type="Gene3D" id="3.30.1330.100">
    <property type="entry name" value="CofE-like"/>
    <property type="match status" value="1"/>
</dbReference>
<comment type="catalytic activity">
    <reaction evidence="8">
        <text>oxidized coenzyme F420-1 + GTP + L-glutamate = oxidized coenzyme F420-2 + GDP + phosphate + H(+)</text>
        <dbReference type="Rhea" id="RHEA:30523"/>
        <dbReference type="ChEBI" id="CHEBI:15378"/>
        <dbReference type="ChEBI" id="CHEBI:29985"/>
        <dbReference type="ChEBI" id="CHEBI:37565"/>
        <dbReference type="ChEBI" id="CHEBI:43474"/>
        <dbReference type="ChEBI" id="CHEBI:57922"/>
        <dbReference type="ChEBI" id="CHEBI:58189"/>
        <dbReference type="ChEBI" id="CHEBI:59920"/>
        <dbReference type="EC" id="6.3.2.34"/>
    </reaction>
</comment>
<dbReference type="Gene3D" id="3.90.1660.10">
    <property type="entry name" value="CofE-like domain"/>
    <property type="match status" value="1"/>
</dbReference>
<evidence type="ECO:0000313" key="11">
    <source>
        <dbReference type="Proteomes" id="UP000077275"/>
    </source>
</evidence>
<dbReference type="InterPro" id="IPR008225">
    <property type="entry name" value="F420-0_g-glutamyl_ligase"/>
</dbReference>
<dbReference type="NCBIfam" id="TIGR01916">
    <property type="entry name" value="F420_cofE"/>
    <property type="match status" value="1"/>
</dbReference>
<comment type="subunit">
    <text evidence="8">Homodimer.</text>
</comment>
<keyword evidence="11" id="KW-1185">Reference proteome</keyword>
<dbReference type="AlphaFoldDB" id="A0A166DEC0"/>
<dbReference type="PATRIC" id="fig|47311.3.peg.1636"/>
<evidence type="ECO:0000313" key="10">
    <source>
        <dbReference type="EMBL" id="KZX15505.1"/>
    </source>
</evidence>
<dbReference type="EMBL" id="LWMW01000117">
    <property type="protein sequence ID" value="KZX15505.1"/>
    <property type="molecule type" value="Genomic_DNA"/>
</dbReference>
<keyword evidence="1 8" id="KW-0436">Ligase</keyword>
<keyword evidence="4 8" id="KW-0460">Magnesium</keyword>
<organism evidence="10 11">
    <name type="scientific">Methanobrevibacter cuticularis</name>
    <dbReference type="NCBI Taxonomy" id="47311"/>
    <lineage>
        <taxon>Archaea</taxon>
        <taxon>Methanobacteriati</taxon>
        <taxon>Methanobacteriota</taxon>
        <taxon>Methanomada group</taxon>
        <taxon>Methanobacteria</taxon>
        <taxon>Methanobacteriales</taxon>
        <taxon>Methanobacteriaceae</taxon>
        <taxon>Methanobrevibacter</taxon>
    </lineage>
</organism>
<comment type="pathway">
    <text evidence="8">Cofactor biosynthesis; coenzyme F420 biosynthesis.</text>
</comment>
<comment type="caution">
    <text evidence="10">The sequence shown here is derived from an EMBL/GenBank/DDBJ whole genome shotgun (WGS) entry which is preliminary data.</text>
</comment>
<evidence type="ECO:0000256" key="4">
    <source>
        <dbReference type="ARBA" id="ARBA00022842"/>
    </source>
</evidence>
<dbReference type="Pfam" id="PF01996">
    <property type="entry name" value="F420_ligase"/>
    <property type="match status" value="1"/>
</dbReference>
<comment type="cofactor">
    <cofactor evidence="8">
        <name>Mg(2+)</name>
        <dbReference type="ChEBI" id="CHEBI:18420"/>
    </cofactor>
    <cofactor evidence="8">
        <name>Mn(2+)</name>
        <dbReference type="ChEBI" id="CHEBI:29035"/>
    </cofactor>
    <text evidence="8">Binds 2 divalent metal cations per subunit. The ions could be magnesium and/or manganese.</text>
</comment>
<dbReference type="SUPFAM" id="SSF144010">
    <property type="entry name" value="CofE-like"/>
    <property type="match status" value="1"/>
</dbReference>
<dbReference type="GO" id="GO:0052645">
    <property type="term" value="P:F420-0 metabolic process"/>
    <property type="evidence" value="ECO:0007669"/>
    <property type="project" value="UniProtKB-UniRule"/>
</dbReference>
<feature type="domain" description="Coenzyme F420:L-glutamate ligase-like" evidence="9">
    <location>
        <begin position="16"/>
        <end position="231"/>
    </location>
</feature>
<accession>A0A166DEC0</accession>
<feature type="binding site" evidence="8">
    <location>
        <position position="120"/>
    </location>
    <ligand>
        <name>a divalent metal cation</name>
        <dbReference type="ChEBI" id="CHEBI:60240"/>
        <label>1</label>
    </ligand>
</feature>
<evidence type="ECO:0000256" key="2">
    <source>
        <dbReference type="ARBA" id="ARBA00022723"/>
    </source>
</evidence>
<dbReference type="InterPro" id="IPR023659">
    <property type="entry name" value="F420_ligase_CofE_arc"/>
</dbReference>
<dbReference type="PANTHER" id="PTHR47917">
    <property type="match status" value="1"/>
</dbReference>
<comment type="catalytic activity">
    <reaction evidence="8">
        <text>oxidized coenzyme F420-0 + GTP + L-glutamate = oxidized coenzyme F420-1 + GDP + phosphate + H(+)</text>
        <dbReference type="Rhea" id="RHEA:30555"/>
        <dbReference type="ChEBI" id="CHEBI:15378"/>
        <dbReference type="ChEBI" id="CHEBI:29985"/>
        <dbReference type="ChEBI" id="CHEBI:37565"/>
        <dbReference type="ChEBI" id="CHEBI:43474"/>
        <dbReference type="ChEBI" id="CHEBI:58189"/>
        <dbReference type="ChEBI" id="CHEBI:59907"/>
        <dbReference type="ChEBI" id="CHEBI:59920"/>
        <dbReference type="EC" id="6.3.2.31"/>
    </reaction>
</comment>
<dbReference type="GO" id="GO:0052619">
    <property type="term" value="F:coenzyme F420-1:gamma-L-glutamate ligase activity"/>
    <property type="evidence" value="ECO:0007669"/>
    <property type="project" value="UniProtKB-UniRule"/>
</dbReference>
<comment type="cofactor">
    <cofactor evidence="8">
        <name>K(+)</name>
        <dbReference type="ChEBI" id="CHEBI:29103"/>
    </cofactor>
    <text evidence="8">Monovalent cation. The ion could be potassium.</text>
</comment>
<sequence length="259" mass="28195">MLSDIMKLELFGLSEIPLVIEGDKISSLIISALKKQAINLEDGDIILIAETLISKSEGNIIELDKITPSKRADEIATLTKKDSRLVEAIINESNEIIEIGPDFIISETKHGFVCANAGIDESNVDKGLATPMPKNPDNSAMKISSELEKELDVEIAVIITDTQGRAFRNGAVGVAIGCYGISPLWERSGEKDLYGRELQTTEIAIADELAAAASLLMGQANEGIPVVVIKDFSSFRILKNKESTIKSLLRPKELDVFRK</sequence>
<feature type="binding site" evidence="8">
    <location>
        <position position="219"/>
    </location>
    <ligand>
        <name>a divalent metal cation</name>
        <dbReference type="ChEBI" id="CHEBI:60240"/>
        <label>2</label>
    </ligand>
</feature>
<dbReference type="STRING" id="47311.MBCUT_15020"/>
<comment type="function">
    <text evidence="8">Catalyzes the GTP-dependent successive addition of two or more gamma-linked L-glutamates to the L-lactyl phosphodiester of 7,8-didemethyl-8-hydroxy-5-deazariboflavin (F420-0) to form coenzyme F420-0-glutamyl-glutamate (F420-2) or polyglutamated F420 derivatives.</text>
</comment>
<evidence type="ECO:0000256" key="7">
    <source>
        <dbReference type="ARBA" id="ARBA00023211"/>
    </source>
</evidence>
<evidence type="ECO:0000256" key="1">
    <source>
        <dbReference type="ARBA" id="ARBA00022598"/>
    </source>
</evidence>
<keyword evidence="2 8" id="KW-0479">Metal-binding</keyword>
<dbReference type="Proteomes" id="UP000077275">
    <property type="component" value="Unassembled WGS sequence"/>
</dbReference>
<feature type="binding site" evidence="8">
    <location>
        <position position="162"/>
    </location>
    <ligand>
        <name>a divalent metal cation</name>
        <dbReference type="ChEBI" id="CHEBI:60240"/>
        <label>2</label>
    </ligand>
</feature>
<feature type="binding site" evidence="8">
    <location>
        <begin position="16"/>
        <end position="19"/>
    </location>
    <ligand>
        <name>GTP</name>
        <dbReference type="ChEBI" id="CHEBI:37565"/>
    </ligand>
</feature>
<gene>
    <name evidence="10" type="primary">fbiB_2</name>
    <name evidence="8" type="synonym">cofE</name>
    <name evidence="10" type="ORF">MBCUT_15020</name>
</gene>
<dbReference type="GO" id="GO:0046872">
    <property type="term" value="F:metal ion binding"/>
    <property type="evidence" value="ECO:0007669"/>
    <property type="project" value="UniProtKB-KW"/>
</dbReference>
<dbReference type="UniPathway" id="UPA00071"/>
<dbReference type="InterPro" id="IPR002847">
    <property type="entry name" value="F420-0_gamma-glut_ligase-dom"/>
</dbReference>
<evidence type="ECO:0000256" key="5">
    <source>
        <dbReference type="ARBA" id="ARBA00022958"/>
    </source>
</evidence>
<feature type="binding site" evidence="8">
    <location>
        <begin position="217"/>
        <end position="224"/>
    </location>
    <ligand>
        <name>GTP</name>
        <dbReference type="ChEBI" id="CHEBI:37565"/>
    </ligand>
</feature>
<proteinExistence type="inferred from homology"/>
<dbReference type="PANTHER" id="PTHR47917:SF1">
    <property type="entry name" value="COENZYME F420:L-GLUTAMATE LIGASE"/>
    <property type="match status" value="1"/>
</dbReference>
<comment type="similarity">
    <text evidence="8">Belongs to the CofE family.</text>
</comment>
<evidence type="ECO:0000259" key="9">
    <source>
        <dbReference type="Pfam" id="PF01996"/>
    </source>
</evidence>
<feature type="binding site" evidence="8">
    <location>
        <position position="123"/>
    </location>
    <ligand>
        <name>GTP</name>
        <dbReference type="ChEBI" id="CHEBI:37565"/>
    </ligand>
</feature>
<dbReference type="EC" id="6.3.2.34" evidence="8"/>
<protein>
    <recommendedName>
        <fullName evidence="8">Coenzyme F420:L-glutamate ligase</fullName>
        <ecNumber evidence="8">6.3.2.31</ecNumber>
        <ecNumber evidence="8">6.3.2.34</ecNumber>
    </recommendedName>
    <alternativeName>
        <fullName evidence="8">Coenzyme F420-0:L-glutamate ligase</fullName>
    </alternativeName>
    <alternativeName>
        <fullName evidence="8">Coenzyme F420-1:gamma-L-glutamate ligase</fullName>
    </alternativeName>
</protein>
<reference evidence="10 11" key="1">
    <citation type="submission" date="2016-04" db="EMBL/GenBank/DDBJ databases">
        <title>Genome sequence of Methanobrevibacter cuticularis DSM 11139.</title>
        <authorList>
            <person name="Poehlein A."/>
            <person name="Seedorf H."/>
            <person name="Daniel R."/>
        </authorList>
    </citation>
    <scope>NUCLEOTIDE SEQUENCE [LARGE SCALE GENOMIC DNA]</scope>
    <source>
        <strain evidence="10 11">DSM 11139</strain>
    </source>
</reference>